<evidence type="ECO:0000313" key="1">
    <source>
        <dbReference type="EMBL" id="MBB6694389.1"/>
    </source>
</evidence>
<reference evidence="1 2" key="1">
    <citation type="submission" date="2020-08" db="EMBL/GenBank/DDBJ databases">
        <title>Cohnella phylogeny.</title>
        <authorList>
            <person name="Dunlap C."/>
        </authorList>
    </citation>
    <scope>NUCLEOTIDE SEQUENCE [LARGE SCALE GENOMIC DNA]</scope>
    <source>
        <strain evidence="1 2">DSM 25239</strain>
    </source>
</reference>
<sequence>MGEVILKGRPNARQVEFFKALARHIAYGGARGGGKSWAMRRKFVLLALNYPGLKLLLLRRTLPELRENHVLPLLSELHGFAKYKDDDKSFTFPNGSRIKLGYCDTDKDVYQYQGQEYDVIGLEEATHFTEFMRDFFETSNRSTRTDFKPRMYYTSNPGGIGHAWFKRLFIDRDYKGKEKAENYVFIPAKVYDNHALMESNPEYVETLESLPDDQREAFLHGNWDVFAGQYFREWRRDTHVIEPFQIPNHWFRFCSIDWGYNDPCAVYWHAVDDRRVYTYRELYITQTNASDVAKKIVQLSGREQIEYTVASPDMWHKRGTAISKDGQTKGENIAEIFMDNGVWLEKADNDRILGWTRMREYMKMQPDGKPLWIIFNNCTNLIRTLPQLIHDDRRVEDVSDGLEDHAAESCRYALMSRPQAVGTIVTTSSDLMPQTLDTPFVITDNGFRHKSEVATVDEDAEWFRRAGW</sequence>
<protein>
    <recommendedName>
        <fullName evidence="3">Terminase family protein</fullName>
    </recommendedName>
</protein>
<dbReference type="InterPro" id="IPR027417">
    <property type="entry name" value="P-loop_NTPase"/>
</dbReference>
<comment type="caution">
    <text evidence="1">The sequence shown here is derived from an EMBL/GenBank/DDBJ whole genome shotgun (WGS) entry which is preliminary data.</text>
</comment>
<organism evidence="1 2">
    <name type="scientific">Cohnella xylanilytica</name>
    <dbReference type="NCBI Taxonomy" id="557555"/>
    <lineage>
        <taxon>Bacteria</taxon>
        <taxon>Bacillati</taxon>
        <taxon>Bacillota</taxon>
        <taxon>Bacilli</taxon>
        <taxon>Bacillales</taxon>
        <taxon>Paenibacillaceae</taxon>
        <taxon>Cohnella</taxon>
    </lineage>
</organism>
<dbReference type="Proteomes" id="UP000553776">
    <property type="component" value="Unassembled WGS sequence"/>
</dbReference>
<proteinExistence type="predicted"/>
<dbReference type="EMBL" id="JACJVR010000090">
    <property type="protein sequence ID" value="MBB6694389.1"/>
    <property type="molecule type" value="Genomic_DNA"/>
</dbReference>
<gene>
    <name evidence="1" type="ORF">H7B90_23615</name>
</gene>
<dbReference type="Gene3D" id="3.30.420.280">
    <property type="match status" value="1"/>
</dbReference>
<dbReference type="Gene3D" id="3.40.50.300">
    <property type="entry name" value="P-loop containing nucleotide triphosphate hydrolases"/>
    <property type="match status" value="1"/>
</dbReference>
<keyword evidence="2" id="KW-1185">Reference proteome</keyword>
<evidence type="ECO:0000313" key="2">
    <source>
        <dbReference type="Proteomes" id="UP000553776"/>
    </source>
</evidence>
<dbReference type="AlphaFoldDB" id="A0A841U3P7"/>
<evidence type="ECO:0008006" key="3">
    <source>
        <dbReference type="Google" id="ProtNLM"/>
    </source>
</evidence>
<dbReference type="Pfam" id="PF03237">
    <property type="entry name" value="Terminase_6N"/>
    <property type="match status" value="1"/>
</dbReference>
<accession>A0A841U3P7</accession>
<dbReference type="RefSeq" id="WP_185138359.1">
    <property type="nucleotide sequence ID" value="NZ_JACJVR010000090.1"/>
</dbReference>
<name>A0A841U3P7_9BACL</name>